<protein>
    <recommendedName>
        <fullName evidence="4">Lipoprotein</fullName>
    </recommendedName>
</protein>
<accession>A0ABR9SUU6</accession>
<proteinExistence type="predicted"/>
<gene>
    <name evidence="2" type="ORF">IQK56_18120</name>
</gene>
<name>A0ABR9SUU6_9PSED</name>
<evidence type="ECO:0000313" key="3">
    <source>
        <dbReference type="Proteomes" id="UP000613075"/>
    </source>
</evidence>
<organism evidence="2 3">
    <name type="scientific">Pseudomonas cyclaminis</name>
    <dbReference type="NCBI Taxonomy" id="2781239"/>
    <lineage>
        <taxon>Bacteria</taxon>
        <taxon>Pseudomonadati</taxon>
        <taxon>Pseudomonadota</taxon>
        <taxon>Gammaproteobacteria</taxon>
        <taxon>Pseudomonadales</taxon>
        <taxon>Pseudomonadaceae</taxon>
        <taxon>Pseudomonas</taxon>
    </lineage>
</organism>
<keyword evidence="1" id="KW-0732">Signal</keyword>
<sequence length="185" mass="19949">MWGVIVNSLAVLSMAMFCAGCTSYASKPPINEPVDAASNENVPSFTYAVDAPWKDSRFGKRAYQATQKIIPHAQDISSTPAAANFPALAIKISAFSSGGACAQEYLTGLSLGLIPSWCTRPELFKFQFILNGNHGVCRQKTYSISAQTFSHITVIPFAMLDTEDQPLTLYSAALKTFLQDAPCAP</sequence>
<evidence type="ECO:0000256" key="1">
    <source>
        <dbReference type="SAM" id="SignalP"/>
    </source>
</evidence>
<evidence type="ECO:0008006" key="4">
    <source>
        <dbReference type="Google" id="ProtNLM"/>
    </source>
</evidence>
<feature type="signal peptide" evidence="1">
    <location>
        <begin position="1"/>
        <end position="19"/>
    </location>
</feature>
<comment type="caution">
    <text evidence="2">The sequence shown here is derived from an EMBL/GenBank/DDBJ whole genome shotgun (WGS) entry which is preliminary data.</text>
</comment>
<evidence type="ECO:0000313" key="2">
    <source>
        <dbReference type="EMBL" id="MBE8592685.1"/>
    </source>
</evidence>
<reference evidence="2 3" key="1">
    <citation type="submission" date="2020-10" db="EMBL/GenBank/DDBJ databases">
        <title>The draft genomes of Cyclamen pathogen Pseudomonas sp.</title>
        <authorList>
            <person name="Fujikawa T."/>
            <person name="Sawada H."/>
        </authorList>
    </citation>
    <scope>NUCLEOTIDE SEQUENCE [LARGE SCALE GENOMIC DNA]</scope>
    <source>
        <strain evidence="2 3">MAFF 301449</strain>
    </source>
</reference>
<dbReference type="RefSeq" id="WP_150760314.1">
    <property type="nucleotide sequence ID" value="NZ_JADDUM010000143.1"/>
</dbReference>
<dbReference type="EMBL" id="JADDUM010000143">
    <property type="protein sequence ID" value="MBE8592685.1"/>
    <property type="molecule type" value="Genomic_DNA"/>
</dbReference>
<feature type="chain" id="PRO_5047249656" description="Lipoprotein" evidence="1">
    <location>
        <begin position="20"/>
        <end position="185"/>
    </location>
</feature>
<keyword evidence="3" id="KW-1185">Reference proteome</keyword>
<dbReference type="Proteomes" id="UP000613075">
    <property type="component" value="Unassembled WGS sequence"/>
</dbReference>